<name>A0A1H7AK53_9ACTN</name>
<proteinExistence type="predicted"/>
<keyword evidence="2" id="KW-1185">Reference proteome</keyword>
<dbReference type="AlphaFoldDB" id="A0A1H7AK53"/>
<evidence type="ECO:0000313" key="2">
    <source>
        <dbReference type="Proteomes" id="UP000198707"/>
    </source>
</evidence>
<gene>
    <name evidence="1" type="ORF">SAMN05443287_106191</name>
</gene>
<dbReference type="EMBL" id="FNYV01000006">
    <property type="protein sequence ID" value="SEJ66011.1"/>
    <property type="molecule type" value="Genomic_DNA"/>
</dbReference>
<protein>
    <submittedName>
        <fullName evidence="1">Uncharacterized protein</fullName>
    </submittedName>
</protein>
<evidence type="ECO:0000313" key="1">
    <source>
        <dbReference type="EMBL" id="SEJ66011.1"/>
    </source>
</evidence>
<accession>A0A1H7AK53</accession>
<organism evidence="1 2">
    <name type="scientific">Micromonospora phaseoli</name>
    <dbReference type="NCBI Taxonomy" id="1144548"/>
    <lineage>
        <taxon>Bacteria</taxon>
        <taxon>Bacillati</taxon>
        <taxon>Actinomycetota</taxon>
        <taxon>Actinomycetes</taxon>
        <taxon>Micromonosporales</taxon>
        <taxon>Micromonosporaceae</taxon>
        <taxon>Micromonospora</taxon>
    </lineage>
</organism>
<sequence length="40" mass="4774">MMTFFEDLNPGLNTFTLKYRNLEGSNAVRFESRRIVVFPY</sequence>
<dbReference type="Proteomes" id="UP000198707">
    <property type="component" value="Unassembled WGS sequence"/>
</dbReference>
<reference evidence="2" key="1">
    <citation type="submission" date="2016-10" db="EMBL/GenBank/DDBJ databases">
        <authorList>
            <person name="Varghese N."/>
            <person name="Submissions S."/>
        </authorList>
    </citation>
    <scope>NUCLEOTIDE SEQUENCE [LARGE SCALE GENOMIC DNA]</scope>
    <source>
        <strain evidence="2">CGMCC 4.7038</strain>
    </source>
</reference>